<evidence type="ECO:0000313" key="5">
    <source>
        <dbReference type="Proteomes" id="UP000019804"/>
    </source>
</evidence>
<dbReference type="InterPro" id="IPR011989">
    <property type="entry name" value="ARM-like"/>
</dbReference>
<dbReference type="InterPro" id="IPR057566">
    <property type="entry name" value="TPR_TTI1_N"/>
</dbReference>
<dbReference type="Pfam" id="PF24173">
    <property type="entry name" value="TPR_TTI1_N"/>
    <property type="match status" value="1"/>
</dbReference>
<feature type="compositionally biased region" description="Basic and acidic residues" evidence="1">
    <location>
        <begin position="823"/>
        <end position="835"/>
    </location>
</feature>
<dbReference type="OrthoDB" id="6781668at2759"/>
<organism evidence="4 5">
    <name type="scientific">Aspergillus ruber (strain CBS 135680)</name>
    <dbReference type="NCBI Taxonomy" id="1388766"/>
    <lineage>
        <taxon>Eukaryota</taxon>
        <taxon>Fungi</taxon>
        <taxon>Dikarya</taxon>
        <taxon>Ascomycota</taxon>
        <taxon>Pezizomycotina</taxon>
        <taxon>Eurotiomycetes</taxon>
        <taxon>Eurotiomycetidae</taxon>
        <taxon>Eurotiales</taxon>
        <taxon>Aspergillaceae</taxon>
        <taxon>Aspergillus</taxon>
        <taxon>Aspergillus subgen. Aspergillus</taxon>
    </lineage>
</organism>
<dbReference type="InterPro" id="IPR016024">
    <property type="entry name" value="ARM-type_fold"/>
</dbReference>
<evidence type="ECO:0000256" key="1">
    <source>
        <dbReference type="SAM" id="MobiDB-lite"/>
    </source>
</evidence>
<dbReference type="InterPro" id="IPR052587">
    <property type="entry name" value="TELO2-interacting_protein_1"/>
</dbReference>
<sequence>MEISRQESFRKLRPKCVELSAVGLGFRGHQATSNDVARALEPLYNNLKELADKDALDEKLAEYAFFPLSHILNETQRISARCLELTVNCLRILVAKGWRQHLSPMMGKQLIILLTLIVGGVPNRTNGGQAASTRPEELIIAGFNCFSAIFDALGGPLAEETVYNEIGAATIVDQTVYILLEGVTDSRSDDLSLAAAKALQGLYRRITDRVVLASIMPRTVSALTKVLKPSTQIRRSYRLSVICLEVLAHILKTVLNDRVASTTEETAQPETGNDKLVLDDSWLKATTTQIRLALVNVVQIRRHERSEVQTALLGLCLMIIEDCQNTLQDSIPVMVETIVVLSDVDEGQTPNAAYSSLRHLATVYPTILDSLKDSLNSWVMSFPRTMQGNDETAKQWGIKQISTVFQILSQVQSGSDLLTTGLAGGLCDSVSAVIGHTANILQPVSLDPSNNLSLEVGQRNYKSMTFPPVLMEHRSQHQTLTDLKSMVTRLSLSDSGSGITGSIIGRMHNASGDAILAPFWLSLTFLNNSSQATTAFDDFIAFDYVDSSVSPSTRSNMIEDLYYISLPILNEPLIDDSRDWRVSALALEAVALQAQQLGEAFRPELMDALYPVLQLLASGNNNLQNHAMTCLNILTTACNYGDTSTMVIKNVDYLVNAVGLKLNTFDVSPYPPQVLLMMIKLCGARLIPYLDDLIGSIFGILDMYHGYPKLTEMIFKTLAAIVEEGAKTPSILAITENEDDEYPDHRKRQYERLDVSTLVNDFAARKSKRARLLEEEDGDTEKSTHPKQPWTLESKDLKQPEPSLTSAADLMEKMEGETDEPLPEPREPEDSEKPLTKSHTLLLNIIKSIPSHLSSPSPYLRRSLLSTVIQIFPILSQNETSFLPLINDLWPPVVSRISFPSSAKDMSSSNSLMTRDAPAASADRAEQRSDESEIREETYVITNAIETVQVMCSTAGDFMASRVESEFPRWERLYKRAWDKVQQDAEKVLNRRAARQIPKSNSPSEPSFSFVQSLSSAIPTSSAVAVAGTLPSNIRTFTPHHSIWRALTSLFLTLLTHVRLPLPMGDQICEFIGAWVARYAGPDYYFAFYRSSSETEAKIPETLKVEARAVDDAIQAMETWNADMTWFVFQQERARVRAAAGAGAGAGKTRGANLPKRNDVEVGSLSLLGGRLRFAETVF</sequence>
<feature type="region of interest" description="Disordered" evidence="1">
    <location>
        <begin position="770"/>
        <end position="802"/>
    </location>
</feature>
<feature type="region of interest" description="Disordered" evidence="1">
    <location>
        <begin position="901"/>
        <end position="934"/>
    </location>
</feature>
<feature type="domain" description="TTI1 N-terminal TPR" evidence="2">
    <location>
        <begin position="9"/>
        <end position="344"/>
    </location>
</feature>
<dbReference type="PANTHER" id="PTHR18460">
    <property type="entry name" value="TEL2 INTERACTING PROTEIN 1 TTI1 FAMILY MEMBER"/>
    <property type="match status" value="1"/>
</dbReference>
<dbReference type="Pfam" id="PF24181">
    <property type="entry name" value="TPR_TTI1_C"/>
    <property type="match status" value="1"/>
</dbReference>
<reference evidence="5" key="1">
    <citation type="journal article" date="2014" name="Nat. Commun.">
        <title>Genomic adaptations of the halophilic Dead Sea filamentous fungus Eurotium rubrum.</title>
        <authorList>
            <person name="Kis-Papo T."/>
            <person name="Weig A.R."/>
            <person name="Riley R."/>
            <person name="Persoh D."/>
            <person name="Salamov A."/>
            <person name="Sun H."/>
            <person name="Lipzen A."/>
            <person name="Wasser S.P."/>
            <person name="Rambold G."/>
            <person name="Grigoriev I.V."/>
            <person name="Nevo E."/>
        </authorList>
    </citation>
    <scope>NUCLEOTIDE SEQUENCE [LARGE SCALE GENOMIC DNA]</scope>
    <source>
        <strain evidence="5">CBS 135680</strain>
    </source>
</reference>
<dbReference type="AlphaFoldDB" id="A0A017S3Q1"/>
<dbReference type="Pfam" id="PF21547">
    <property type="entry name" value="TTI1"/>
    <property type="match status" value="1"/>
</dbReference>
<proteinExistence type="predicted"/>
<evidence type="ECO:0000259" key="2">
    <source>
        <dbReference type="Pfam" id="PF24173"/>
    </source>
</evidence>
<gene>
    <name evidence="4" type="ORF">EURHEDRAFT_526034</name>
</gene>
<dbReference type="SUPFAM" id="SSF48371">
    <property type="entry name" value="ARM repeat"/>
    <property type="match status" value="1"/>
</dbReference>
<protein>
    <submittedName>
        <fullName evidence="4">HEAT repeat protein</fullName>
    </submittedName>
</protein>
<feature type="region of interest" description="Disordered" evidence="1">
    <location>
        <begin position="814"/>
        <end position="835"/>
    </location>
</feature>
<evidence type="ECO:0000313" key="4">
    <source>
        <dbReference type="EMBL" id="EYE91643.1"/>
    </source>
</evidence>
<dbReference type="STRING" id="1388766.A0A017S3Q1"/>
<feature type="compositionally biased region" description="Basic and acidic residues" evidence="1">
    <location>
        <begin position="923"/>
        <end position="934"/>
    </location>
</feature>
<dbReference type="RefSeq" id="XP_040635333.1">
    <property type="nucleotide sequence ID" value="XM_040786969.1"/>
</dbReference>
<dbReference type="GeneID" id="63702093"/>
<feature type="domain" description="TTI1 C-terminal TPR" evidence="3">
    <location>
        <begin position="757"/>
        <end position="898"/>
    </location>
</feature>
<dbReference type="InterPro" id="IPR057567">
    <property type="entry name" value="TPR_TTI1_C"/>
</dbReference>
<dbReference type="Proteomes" id="UP000019804">
    <property type="component" value="Unassembled WGS sequence"/>
</dbReference>
<evidence type="ECO:0000259" key="3">
    <source>
        <dbReference type="Pfam" id="PF24181"/>
    </source>
</evidence>
<dbReference type="EMBL" id="KK088442">
    <property type="protein sequence ID" value="EYE91643.1"/>
    <property type="molecule type" value="Genomic_DNA"/>
</dbReference>
<dbReference type="Gene3D" id="1.25.10.10">
    <property type="entry name" value="Leucine-rich Repeat Variant"/>
    <property type="match status" value="1"/>
</dbReference>
<dbReference type="GO" id="GO:0005737">
    <property type="term" value="C:cytoplasm"/>
    <property type="evidence" value="ECO:0007669"/>
    <property type="project" value="TreeGrafter"/>
</dbReference>
<dbReference type="PANTHER" id="PTHR18460:SF3">
    <property type="entry name" value="TELO2-INTERACTING PROTEIN 1 HOMOLOG"/>
    <property type="match status" value="1"/>
</dbReference>
<name>A0A017S3Q1_ASPRC</name>
<dbReference type="HOGENOM" id="CLU_005544_0_0_1"/>
<dbReference type="InterPro" id="IPR049362">
    <property type="entry name" value="TTI1_rpt"/>
</dbReference>
<feature type="compositionally biased region" description="Polar residues" evidence="1">
    <location>
        <begin position="901"/>
        <end position="913"/>
    </location>
</feature>
<accession>A0A017S3Q1</accession>
<keyword evidence="5" id="KW-1185">Reference proteome</keyword>